<organism evidence="4">
    <name type="scientific">uncultured bacterium UPO61</name>
    <dbReference type="NCBI Taxonomy" id="1776982"/>
    <lineage>
        <taxon>Bacteria</taxon>
        <taxon>environmental samples</taxon>
    </lineage>
</organism>
<dbReference type="EMBL" id="KU144985">
    <property type="protein sequence ID" value="AMK59426.1"/>
    <property type="molecule type" value="Genomic_DNA"/>
</dbReference>
<dbReference type="GO" id="GO:0032787">
    <property type="term" value="P:monocarboxylic acid metabolic process"/>
    <property type="evidence" value="ECO:0007669"/>
    <property type="project" value="UniProtKB-ARBA"/>
</dbReference>
<protein>
    <submittedName>
        <fullName evidence="4">Short-chain dehydrogenase/reductase SDR</fullName>
    </submittedName>
</protein>
<dbReference type="PANTHER" id="PTHR42879">
    <property type="entry name" value="3-OXOACYL-(ACYL-CARRIER-PROTEIN) REDUCTASE"/>
    <property type="match status" value="1"/>
</dbReference>
<evidence type="ECO:0000256" key="2">
    <source>
        <dbReference type="ARBA" id="ARBA00023002"/>
    </source>
</evidence>
<dbReference type="FunFam" id="3.40.50.720:FF:000173">
    <property type="entry name" value="3-oxoacyl-[acyl-carrier protein] reductase"/>
    <property type="match status" value="1"/>
</dbReference>
<dbReference type="Gene3D" id="3.40.50.720">
    <property type="entry name" value="NAD(P)-binding Rossmann-like Domain"/>
    <property type="match status" value="1"/>
</dbReference>
<dbReference type="InterPro" id="IPR057326">
    <property type="entry name" value="KR_dom"/>
</dbReference>
<dbReference type="GO" id="GO:0016491">
    <property type="term" value="F:oxidoreductase activity"/>
    <property type="evidence" value="ECO:0007669"/>
    <property type="project" value="UniProtKB-KW"/>
</dbReference>
<dbReference type="InterPro" id="IPR036291">
    <property type="entry name" value="NAD(P)-bd_dom_sf"/>
</dbReference>
<dbReference type="PANTHER" id="PTHR42879:SF2">
    <property type="entry name" value="3-OXOACYL-[ACYL-CARRIER-PROTEIN] REDUCTASE FABG"/>
    <property type="match status" value="1"/>
</dbReference>
<dbReference type="InterPro" id="IPR002347">
    <property type="entry name" value="SDR_fam"/>
</dbReference>
<sequence length="253" mass="26383">MRGLDLKPVIVTGGASGIGKAIALRLGEEGAKVAIFDMNGKGAETTAEAIRKKGGAAWAYKVDIIDYATVARAVDAFEGVAGPVYGLVNNAGWDEARPFIQTEPDFWKKVIDINLYGPLNLTHVVARKLAEQGAGRIVSISSDAGRVGSSGEAVYSAAKGGIIAFMKTMAREFAKKGITFNTICPGPTDTPLLASVDASGGGRLTEALTKAIPMRRLAQPDDYPGMVAFFLSDDASFITGQTISVSGGLSMHG</sequence>
<proteinExistence type="inferred from homology"/>
<dbReference type="PROSITE" id="PS00061">
    <property type="entry name" value="ADH_SHORT"/>
    <property type="match status" value="1"/>
</dbReference>
<comment type="similarity">
    <text evidence="1">Belongs to the short-chain dehydrogenases/reductases (SDR) family.</text>
</comment>
<evidence type="ECO:0000256" key="1">
    <source>
        <dbReference type="ARBA" id="ARBA00006484"/>
    </source>
</evidence>
<dbReference type="PRINTS" id="PR00080">
    <property type="entry name" value="SDRFAMILY"/>
</dbReference>
<accession>A0A126SYP4</accession>
<dbReference type="Pfam" id="PF13561">
    <property type="entry name" value="adh_short_C2"/>
    <property type="match status" value="1"/>
</dbReference>
<evidence type="ECO:0000313" key="4">
    <source>
        <dbReference type="EMBL" id="AMK59426.1"/>
    </source>
</evidence>
<dbReference type="InterPro" id="IPR050259">
    <property type="entry name" value="SDR"/>
</dbReference>
<name>A0A126SYP4_9BACT</name>
<dbReference type="PRINTS" id="PR00081">
    <property type="entry name" value="GDHRDH"/>
</dbReference>
<reference evidence="4" key="1">
    <citation type="journal article" date="2016" name="Appl. Environ. Microbiol.">
        <title>Functional Metagenomics of a Biostimulated Petroleum-Contaminated Soil Reveals an Extraordinary Diversity of Extradiol Dioxygenases.</title>
        <authorList>
            <person name="Terron-Gonzalez L."/>
            <person name="Martin-Cabello G."/>
            <person name="Ferrer M."/>
            <person name="Santero E."/>
        </authorList>
    </citation>
    <scope>NUCLEOTIDE SEQUENCE</scope>
</reference>
<dbReference type="InterPro" id="IPR020904">
    <property type="entry name" value="Sc_DH/Rdtase_CS"/>
</dbReference>
<dbReference type="SUPFAM" id="SSF51735">
    <property type="entry name" value="NAD(P)-binding Rossmann-fold domains"/>
    <property type="match status" value="1"/>
</dbReference>
<feature type="domain" description="Ketoreductase" evidence="3">
    <location>
        <begin position="7"/>
        <end position="223"/>
    </location>
</feature>
<dbReference type="AlphaFoldDB" id="A0A126SYP4"/>
<dbReference type="SMART" id="SM00822">
    <property type="entry name" value="PKS_KR"/>
    <property type="match status" value="1"/>
</dbReference>
<keyword evidence="2" id="KW-0560">Oxidoreductase</keyword>
<evidence type="ECO:0000259" key="3">
    <source>
        <dbReference type="SMART" id="SM00822"/>
    </source>
</evidence>